<dbReference type="Gene3D" id="2.40.50.140">
    <property type="entry name" value="Nucleic acid-binding proteins"/>
    <property type="match status" value="1"/>
</dbReference>
<dbReference type="CDD" id="cd07896">
    <property type="entry name" value="Adenylation_kDNA_ligase_like"/>
    <property type="match status" value="1"/>
</dbReference>
<comment type="cofactor">
    <cofactor evidence="1">
        <name>a divalent metal cation</name>
        <dbReference type="ChEBI" id="CHEBI:60240"/>
    </cofactor>
</comment>
<evidence type="ECO:0000313" key="10">
    <source>
        <dbReference type="RefSeq" id="XP_002737951.1"/>
    </source>
</evidence>
<keyword evidence="6" id="KW-0479">Metal-binding</keyword>
<dbReference type="PANTHER" id="PTHR47810:SF1">
    <property type="entry name" value="DNA LIGASE B"/>
    <property type="match status" value="1"/>
</dbReference>
<dbReference type="InterPro" id="IPR050326">
    <property type="entry name" value="NAD_dep_DNA_ligaseB"/>
</dbReference>
<evidence type="ECO:0000259" key="8">
    <source>
        <dbReference type="PROSITE" id="PS50966"/>
    </source>
</evidence>
<evidence type="ECO:0000256" key="1">
    <source>
        <dbReference type="ARBA" id="ARBA00001968"/>
    </source>
</evidence>
<dbReference type="RefSeq" id="XP_002737951.1">
    <property type="nucleotide sequence ID" value="XM_002737905.2"/>
</dbReference>
<dbReference type="PROSITE" id="PS00333">
    <property type="entry name" value="DNA_LIGASE_A2"/>
    <property type="match status" value="1"/>
</dbReference>
<feature type="compositionally biased region" description="Low complexity" evidence="7">
    <location>
        <begin position="58"/>
        <end position="78"/>
    </location>
</feature>
<dbReference type="InterPro" id="IPR007527">
    <property type="entry name" value="Znf_SWIM"/>
</dbReference>
<evidence type="ECO:0000256" key="6">
    <source>
        <dbReference type="PROSITE-ProRule" id="PRU00325"/>
    </source>
</evidence>
<dbReference type="SUPFAM" id="SSF50249">
    <property type="entry name" value="Nucleic acid-binding proteins"/>
    <property type="match status" value="1"/>
</dbReference>
<dbReference type="NCBIfam" id="NF006592">
    <property type="entry name" value="PRK09125.1"/>
    <property type="match status" value="1"/>
</dbReference>
<dbReference type="Gene3D" id="3.30.1490.70">
    <property type="match status" value="1"/>
</dbReference>
<dbReference type="InterPro" id="IPR029319">
    <property type="entry name" value="DNA_ligase_OB"/>
</dbReference>
<evidence type="ECO:0000256" key="2">
    <source>
        <dbReference type="ARBA" id="ARBA00022598"/>
    </source>
</evidence>
<dbReference type="GeneID" id="100366927"/>
<dbReference type="Pfam" id="PF14743">
    <property type="entry name" value="DNA_ligase_OB_2"/>
    <property type="match status" value="1"/>
</dbReference>
<sequence length="543" mass="60763">MATASKPKCKYWDNCFRKDPTHISAFSHPNGHTPGSPTKKKPVIDDKTDDAGTDGDRAPAAATSTATTAATTTTTTLTPQKKRKADEDGEDKSKTKKTKKTTGWDMSDSEDDNDDATEAKASIKPDSSTTKAVDATSDSDEPTVTLSLKKPKCKYWDTCFRTNAIHLRAFLHPADMKQKNKMKDGDFVDVKSGDTTYQLKRTGDSYYCTCIGWKQQTNPVDKRTCKHLGAHLGEEYEQIRLGEYAARRSRRVASTSTDTKPKPKSKAMIQLLLAHKWTDSVDPKGWWMSEKLDGVRAWWDGRKFRSRLGNTFYAPGWFTKDYPTDMELDGELFGGRGMFQATVSIVKSSDTDERWKKVVFHVFDAPNVKDTFEKRMEALEDYFSANTVTTVKVVDQTKCKNKEHLQEELKRINGAGGEGVMIRQPKSKYENCRSKTLLKLKTFHDAEARVVGYKEGKGMNQGRVGALRVQMANGKEFSVGSGLTDAQRRKPPKKGTIIVYKFQEYSNSGTPRFPTFVGEAADKTEPKDCILTSNKELADNADS</sequence>
<reference evidence="10" key="1">
    <citation type="submission" date="2025-08" db="UniProtKB">
        <authorList>
            <consortium name="RefSeq"/>
        </authorList>
    </citation>
    <scope>IDENTIFICATION</scope>
    <source>
        <tissue evidence="10">Testes</tissue>
    </source>
</reference>
<dbReference type="CDD" id="cd08041">
    <property type="entry name" value="OBF_kDNA_ligase_like"/>
    <property type="match status" value="1"/>
</dbReference>
<dbReference type="InterPro" id="IPR016059">
    <property type="entry name" value="DNA_ligase_ATP-dep_CS"/>
</dbReference>
<dbReference type="Pfam" id="PF10283">
    <property type="entry name" value="zf-CCHH"/>
    <property type="match status" value="2"/>
</dbReference>
<dbReference type="InterPro" id="IPR012340">
    <property type="entry name" value="NA-bd_OB-fold"/>
</dbReference>
<keyword evidence="3" id="KW-0235">DNA replication</keyword>
<dbReference type="PROSITE" id="PS50966">
    <property type="entry name" value="ZF_SWIM"/>
    <property type="match status" value="1"/>
</dbReference>
<feature type="compositionally biased region" description="Basic and acidic residues" evidence="7">
    <location>
        <begin position="42"/>
        <end position="57"/>
    </location>
</feature>
<organism evidence="9 10">
    <name type="scientific">Saccoglossus kowalevskii</name>
    <name type="common">Acorn worm</name>
    <dbReference type="NCBI Taxonomy" id="10224"/>
    <lineage>
        <taxon>Eukaryota</taxon>
        <taxon>Metazoa</taxon>
        <taxon>Hemichordata</taxon>
        <taxon>Enteropneusta</taxon>
        <taxon>Harrimaniidae</taxon>
        <taxon>Saccoglossus</taxon>
    </lineage>
</organism>
<dbReference type="Proteomes" id="UP000694865">
    <property type="component" value="Unplaced"/>
</dbReference>
<dbReference type="Pfam" id="PF01068">
    <property type="entry name" value="DNA_ligase_A_M"/>
    <property type="match status" value="1"/>
</dbReference>
<evidence type="ECO:0000256" key="7">
    <source>
        <dbReference type="SAM" id="MobiDB-lite"/>
    </source>
</evidence>
<dbReference type="InterPro" id="IPR012310">
    <property type="entry name" value="DNA_ligase_ATP-dep_cent"/>
</dbReference>
<protein>
    <submittedName>
        <fullName evidence="10">Uncharacterized protein LOC100366927 isoform X1</fullName>
    </submittedName>
</protein>
<dbReference type="Gene3D" id="3.30.470.30">
    <property type="entry name" value="DNA ligase/mRNA capping enzyme"/>
    <property type="match status" value="1"/>
</dbReference>
<dbReference type="PANTHER" id="PTHR47810">
    <property type="entry name" value="DNA LIGASE"/>
    <property type="match status" value="1"/>
</dbReference>
<keyword evidence="6" id="KW-0862">Zinc</keyword>
<accession>A0ABM0GV18</accession>
<gene>
    <name evidence="10" type="primary">LOC100366927</name>
</gene>
<name>A0ABM0GV18_SACKO</name>
<evidence type="ECO:0000313" key="9">
    <source>
        <dbReference type="Proteomes" id="UP000694865"/>
    </source>
</evidence>
<dbReference type="InterPro" id="IPR019406">
    <property type="entry name" value="APLF_PBZ"/>
</dbReference>
<dbReference type="SUPFAM" id="SSF56091">
    <property type="entry name" value="DNA ligase/mRNA capping enzyme, catalytic domain"/>
    <property type="match status" value="1"/>
</dbReference>
<keyword evidence="6" id="KW-0863">Zinc-finger</keyword>
<feature type="compositionally biased region" description="Acidic residues" evidence="7">
    <location>
        <begin position="107"/>
        <end position="116"/>
    </location>
</feature>
<keyword evidence="5" id="KW-0234">DNA repair</keyword>
<evidence type="ECO:0000256" key="5">
    <source>
        <dbReference type="ARBA" id="ARBA00023204"/>
    </source>
</evidence>
<feature type="region of interest" description="Disordered" evidence="7">
    <location>
        <begin position="20"/>
        <end position="144"/>
    </location>
</feature>
<keyword evidence="2" id="KW-0436">Ligase</keyword>
<keyword evidence="4" id="KW-0227">DNA damage</keyword>
<evidence type="ECO:0000256" key="4">
    <source>
        <dbReference type="ARBA" id="ARBA00022763"/>
    </source>
</evidence>
<proteinExistence type="predicted"/>
<evidence type="ECO:0000256" key="3">
    <source>
        <dbReference type="ARBA" id="ARBA00022705"/>
    </source>
</evidence>
<feature type="domain" description="SWIM-type" evidence="8">
    <location>
        <begin position="197"/>
        <end position="236"/>
    </location>
</feature>
<keyword evidence="9" id="KW-1185">Reference proteome</keyword>